<comment type="caution">
    <text evidence="2">The sequence shown here is derived from an EMBL/GenBank/DDBJ whole genome shotgun (WGS) entry which is preliminary data.</text>
</comment>
<feature type="region of interest" description="Disordered" evidence="1">
    <location>
        <begin position="1"/>
        <end position="67"/>
    </location>
</feature>
<organism evidence="2 3">
    <name type="scientific">Allorhodopirellula solitaria</name>
    <dbReference type="NCBI Taxonomy" id="2527987"/>
    <lineage>
        <taxon>Bacteria</taxon>
        <taxon>Pseudomonadati</taxon>
        <taxon>Planctomycetota</taxon>
        <taxon>Planctomycetia</taxon>
        <taxon>Pirellulales</taxon>
        <taxon>Pirellulaceae</taxon>
        <taxon>Allorhodopirellula</taxon>
    </lineage>
</organism>
<feature type="compositionally biased region" description="Basic and acidic residues" evidence="1">
    <location>
        <begin position="19"/>
        <end position="28"/>
    </location>
</feature>
<dbReference type="EMBL" id="SJPK01000022">
    <property type="protein sequence ID" value="TWT55725.1"/>
    <property type="molecule type" value="Genomic_DNA"/>
</dbReference>
<reference evidence="2 3" key="1">
    <citation type="submission" date="2019-02" db="EMBL/GenBank/DDBJ databases">
        <title>Deep-cultivation of Planctomycetes and their phenomic and genomic characterization uncovers novel biology.</title>
        <authorList>
            <person name="Wiegand S."/>
            <person name="Jogler M."/>
            <person name="Boedeker C."/>
            <person name="Pinto D."/>
            <person name="Vollmers J."/>
            <person name="Rivas-Marin E."/>
            <person name="Kohn T."/>
            <person name="Peeters S.H."/>
            <person name="Heuer A."/>
            <person name="Rast P."/>
            <person name="Oberbeckmann S."/>
            <person name="Bunk B."/>
            <person name="Jeske O."/>
            <person name="Meyerdierks A."/>
            <person name="Storesund J.E."/>
            <person name="Kallscheuer N."/>
            <person name="Luecker S."/>
            <person name="Lage O.M."/>
            <person name="Pohl T."/>
            <person name="Merkel B.J."/>
            <person name="Hornburger P."/>
            <person name="Mueller R.-W."/>
            <person name="Bruemmer F."/>
            <person name="Labrenz M."/>
            <person name="Spormann A.M."/>
            <person name="Op Den Camp H."/>
            <person name="Overmann J."/>
            <person name="Amann R."/>
            <person name="Jetten M.S.M."/>
            <person name="Mascher T."/>
            <person name="Medema M.H."/>
            <person name="Devos D.P."/>
            <person name="Kaster A.-K."/>
            <person name="Ovreas L."/>
            <person name="Rohde M."/>
            <person name="Galperin M.Y."/>
            <person name="Jogler C."/>
        </authorList>
    </citation>
    <scope>NUCLEOTIDE SEQUENCE [LARGE SCALE GENOMIC DNA]</scope>
    <source>
        <strain evidence="2 3">CA85</strain>
    </source>
</reference>
<name>A0A5C5X0M9_9BACT</name>
<dbReference type="AlphaFoldDB" id="A0A5C5X0M9"/>
<accession>A0A5C5X0M9</accession>
<dbReference type="Proteomes" id="UP000318053">
    <property type="component" value="Unassembled WGS sequence"/>
</dbReference>
<evidence type="ECO:0000313" key="3">
    <source>
        <dbReference type="Proteomes" id="UP000318053"/>
    </source>
</evidence>
<evidence type="ECO:0000256" key="1">
    <source>
        <dbReference type="SAM" id="MobiDB-lite"/>
    </source>
</evidence>
<feature type="compositionally biased region" description="Basic residues" evidence="1">
    <location>
        <begin position="1"/>
        <end position="11"/>
    </location>
</feature>
<gene>
    <name evidence="2" type="ORF">CA85_48250</name>
</gene>
<evidence type="ECO:0000313" key="2">
    <source>
        <dbReference type="EMBL" id="TWT55725.1"/>
    </source>
</evidence>
<protein>
    <submittedName>
        <fullName evidence="2">Uncharacterized protein</fullName>
    </submittedName>
</protein>
<proteinExistence type="predicted"/>
<keyword evidence="3" id="KW-1185">Reference proteome</keyword>
<sequence length="115" mass="12797">MKHPFTPRLRSRLASPPRNRVEMNEIPRKHGRICNLGAASPPRLLEVSPRGKITPDATDNHIDPQLGNARSISVVVDEATSPKPQDSSPRPLLKPTLIHRVLLDESPLPRNDIRA</sequence>